<name>A0ABQ3WUI7_9ACTN</name>
<feature type="region of interest" description="Disordered" evidence="1">
    <location>
        <begin position="364"/>
        <end position="405"/>
    </location>
</feature>
<evidence type="ECO:0008006" key="3">
    <source>
        <dbReference type="Google" id="ProtNLM"/>
    </source>
</evidence>
<dbReference type="InterPro" id="IPR036390">
    <property type="entry name" value="WH_DNA-bd_sf"/>
</dbReference>
<feature type="compositionally biased region" description="Acidic residues" evidence="1">
    <location>
        <begin position="83"/>
        <end position="97"/>
    </location>
</feature>
<sequence>MDITSLSPAAQAVLRAVADLGQGNVHELATKSGKARSTTDKALKALADVGLIVAVDSDADTAEGTPVRYTLSDVAANELTVADFDDQSSADPSDEPDTTATEPPDTDDDQDGHDAEDQDDESGERGDADPNTSGQEDPGTTKDEPRAYRYYDRRIMAIKTVLAENGADGTTLDEIVIGTRLGHPTASRLLAAMEQADAARQLPGTPRRWIPGPTKAAEVNPDPKPPACPVCTQTIRGATVLPDRLAALKALTRPDGTLHVVDTDGKVHIITLPNGTLPRTPSKPSTVAATTAGMVNADGNEPFGRGELEKLVTAVLRDKPGVRMTPQAIATAISDRLGGRQVSSGAVRNNCTKLAGAGRILMASESPMEFQHPVTDSSEQPAPELDDTDPDREQPQDADQQADKS</sequence>
<reference evidence="2" key="1">
    <citation type="submission" date="2021-01" db="EMBL/GenBank/DDBJ databases">
        <title>Whole genome shotgun sequence of Actinoplanes capillaceus NBRC 16408.</title>
        <authorList>
            <person name="Komaki H."/>
            <person name="Tamura T."/>
        </authorList>
    </citation>
    <scope>NUCLEOTIDE SEQUENCE [LARGE SCALE GENOMIC DNA]</scope>
    <source>
        <strain evidence="2">NBRC 16408</strain>
    </source>
</reference>
<accession>A0ABQ3WUI7</accession>
<proteinExistence type="predicted"/>
<comment type="caution">
    <text evidence="2">The sequence shown here is derived from an EMBL/GenBank/DDBJ whole genome shotgun (WGS) entry which is preliminary data.</text>
</comment>
<feature type="compositionally biased region" description="Basic and acidic residues" evidence="1">
    <location>
        <begin position="391"/>
        <end position="405"/>
    </location>
</feature>
<dbReference type="InterPro" id="IPR036388">
    <property type="entry name" value="WH-like_DNA-bd_sf"/>
</dbReference>
<evidence type="ECO:0000256" key="1">
    <source>
        <dbReference type="SAM" id="MobiDB-lite"/>
    </source>
</evidence>
<dbReference type="Gene3D" id="1.10.10.10">
    <property type="entry name" value="Winged helix-like DNA-binding domain superfamily/Winged helix DNA-binding domain"/>
    <property type="match status" value="1"/>
</dbReference>
<feature type="compositionally biased region" description="Basic and acidic residues" evidence="1">
    <location>
        <begin position="139"/>
        <end position="148"/>
    </location>
</feature>
<feature type="region of interest" description="Disordered" evidence="1">
    <location>
        <begin position="81"/>
        <end position="148"/>
    </location>
</feature>
<dbReference type="SUPFAM" id="SSF46785">
    <property type="entry name" value="Winged helix' DNA-binding domain"/>
    <property type="match status" value="1"/>
</dbReference>
<feature type="compositionally biased region" description="Acidic residues" evidence="1">
    <location>
        <begin position="104"/>
        <end position="122"/>
    </location>
</feature>
<protein>
    <recommendedName>
        <fullName evidence="3">IclR helix-turn-helix domain-containing protein</fullName>
    </recommendedName>
</protein>
<evidence type="ECO:0000313" key="2">
    <source>
        <dbReference type="EMBL" id="GID49956.1"/>
    </source>
</evidence>
<organism evidence="2">
    <name type="scientific">Actinoplanes campanulatus</name>
    <dbReference type="NCBI Taxonomy" id="113559"/>
    <lineage>
        <taxon>Bacteria</taxon>
        <taxon>Bacillati</taxon>
        <taxon>Actinomycetota</taxon>
        <taxon>Actinomycetes</taxon>
        <taxon>Micromonosporales</taxon>
        <taxon>Micromonosporaceae</taxon>
        <taxon>Actinoplanes</taxon>
    </lineage>
</organism>
<dbReference type="RefSeq" id="WP_204300022.1">
    <property type="nucleotide sequence ID" value="NZ_BAAAGQ010000063.1"/>
</dbReference>
<gene>
    <name evidence="2" type="ORF">Aca07nite_72310</name>
</gene>
<dbReference type="EMBL" id="BOMF01000136">
    <property type="protein sequence ID" value="GID49956.1"/>
    <property type="molecule type" value="Genomic_DNA"/>
</dbReference>